<keyword evidence="4" id="KW-0862">Zinc</keyword>
<dbReference type="Proteomes" id="UP000060699">
    <property type="component" value="Chromosome"/>
</dbReference>
<dbReference type="OrthoDB" id="5443440at2"/>
<dbReference type="GO" id="GO:0016787">
    <property type="term" value="F:hydrolase activity"/>
    <property type="evidence" value="ECO:0007669"/>
    <property type="project" value="UniProtKB-KW"/>
</dbReference>
<organism evidence="5 6">
    <name type="scientific">Roseateles depolymerans</name>
    <dbReference type="NCBI Taxonomy" id="76731"/>
    <lineage>
        <taxon>Bacteria</taxon>
        <taxon>Pseudomonadati</taxon>
        <taxon>Pseudomonadota</taxon>
        <taxon>Betaproteobacteria</taxon>
        <taxon>Burkholderiales</taxon>
        <taxon>Sphaerotilaceae</taxon>
        <taxon>Roseateles</taxon>
    </lineage>
</organism>
<dbReference type="InterPro" id="IPR036866">
    <property type="entry name" value="RibonucZ/Hydroxyglut_hydro"/>
</dbReference>
<keyword evidence="2" id="KW-0479">Metal-binding</keyword>
<dbReference type="InterPro" id="IPR051013">
    <property type="entry name" value="MBL_superfamily_lactonases"/>
</dbReference>
<dbReference type="KEGG" id="rdp:RD2015_4306"/>
<protein>
    <submittedName>
        <fullName evidence="5">Beta-lactamase domain protein</fullName>
    </submittedName>
</protein>
<dbReference type="SMART" id="SM00849">
    <property type="entry name" value="Lactamase_B"/>
    <property type="match status" value="1"/>
</dbReference>
<accession>A0A0U3LBJ7</accession>
<keyword evidence="6" id="KW-1185">Reference proteome</keyword>
<dbReference type="PANTHER" id="PTHR42978">
    <property type="entry name" value="QUORUM-QUENCHING LACTONASE YTNP-RELATED-RELATED"/>
    <property type="match status" value="1"/>
</dbReference>
<dbReference type="RefSeq" id="WP_058936649.1">
    <property type="nucleotide sequence ID" value="NZ_CP013729.1"/>
</dbReference>
<dbReference type="EMBL" id="CP013729">
    <property type="protein sequence ID" value="ALV08750.1"/>
    <property type="molecule type" value="Genomic_DNA"/>
</dbReference>
<evidence type="ECO:0000313" key="6">
    <source>
        <dbReference type="Proteomes" id="UP000060699"/>
    </source>
</evidence>
<dbReference type="InterPro" id="IPR001279">
    <property type="entry name" value="Metallo-B-lactamas"/>
</dbReference>
<reference evidence="5 6" key="1">
    <citation type="submission" date="2015-12" db="EMBL/GenBank/DDBJ databases">
        <title>Complete genome of Roseateles depolymerans KCTC 42856.</title>
        <authorList>
            <person name="Kim K.M."/>
        </authorList>
    </citation>
    <scope>NUCLEOTIDE SEQUENCE [LARGE SCALE GENOMIC DNA]</scope>
    <source>
        <strain evidence="5 6">KCTC 42856</strain>
    </source>
</reference>
<sequence length="259" mass="27263">MQGTSPAQIGEALDRKFLSRPPAGSINAFLIHTGKKLILVDAGAGALYGDCCGQVERHIRAAGYAPEQVDLVLLTHLHKDHVGGIIHNGRAVFPNAVVRASKADIDYWNSEADKARAPSFLSTFFDAAVTSLAPYKASGHLRAIEGAGSIDEGVSVVESPGHTPGHLSYAFSSEGQTLLVVGDLVHVGALQLPHPDVTVTYDSSAVAARESRISLFSSAAKSRTLIAAAHLSFPGVGHIRKVGAAFEWVPLNYEAAPAR</sequence>
<keyword evidence="3" id="KW-0378">Hydrolase</keyword>
<dbReference type="Pfam" id="PF00753">
    <property type="entry name" value="Lactamase_B"/>
    <property type="match status" value="1"/>
</dbReference>
<dbReference type="CDD" id="cd07720">
    <property type="entry name" value="OPHC2-like_MBL-fold"/>
    <property type="match status" value="1"/>
</dbReference>
<evidence type="ECO:0000256" key="2">
    <source>
        <dbReference type="ARBA" id="ARBA00022723"/>
    </source>
</evidence>
<gene>
    <name evidence="5" type="ORF">RD2015_4306</name>
</gene>
<comment type="similarity">
    <text evidence="1">Belongs to the metallo-beta-lactamase superfamily.</text>
</comment>
<evidence type="ECO:0000256" key="3">
    <source>
        <dbReference type="ARBA" id="ARBA00022801"/>
    </source>
</evidence>
<name>A0A0U3LBJ7_9BURK</name>
<dbReference type="STRING" id="76731.RD2015_4306"/>
<evidence type="ECO:0000256" key="4">
    <source>
        <dbReference type="ARBA" id="ARBA00022833"/>
    </source>
</evidence>
<evidence type="ECO:0000256" key="1">
    <source>
        <dbReference type="ARBA" id="ARBA00007749"/>
    </source>
</evidence>
<dbReference type="PANTHER" id="PTHR42978:SF6">
    <property type="entry name" value="QUORUM-QUENCHING LACTONASE YTNP-RELATED"/>
    <property type="match status" value="1"/>
</dbReference>
<dbReference type="GO" id="GO:0046872">
    <property type="term" value="F:metal ion binding"/>
    <property type="evidence" value="ECO:0007669"/>
    <property type="project" value="UniProtKB-KW"/>
</dbReference>
<dbReference type="AlphaFoldDB" id="A0A0U3LBJ7"/>
<dbReference type="Gene3D" id="3.60.15.10">
    <property type="entry name" value="Ribonuclease Z/Hydroxyacylglutathione hydrolase-like"/>
    <property type="match status" value="1"/>
</dbReference>
<evidence type="ECO:0000313" key="5">
    <source>
        <dbReference type="EMBL" id="ALV08750.1"/>
    </source>
</evidence>
<dbReference type="SUPFAM" id="SSF56281">
    <property type="entry name" value="Metallo-hydrolase/oxidoreductase"/>
    <property type="match status" value="1"/>
</dbReference>
<proteinExistence type="inferred from homology"/>